<evidence type="ECO:0000259" key="1">
    <source>
        <dbReference type="Pfam" id="PF16409"/>
    </source>
</evidence>
<gene>
    <name evidence="2" type="ORF">EZ437_18605</name>
</gene>
<evidence type="ECO:0000313" key="3">
    <source>
        <dbReference type="Proteomes" id="UP000293347"/>
    </source>
</evidence>
<evidence type="ECO:0000313" key="2">
    <source>
        <dbReference type="EMBL" id="TCC98204.1"/>
    </source>
</evidence>
<name>A0A4R0NHH3_9SPHI</name>
<dbReference type="PROSITE" id="PS51257">
    <property type="entry name" value="PROKAR_LIPOPROTEIN"/>
    <property type="match status" value="1"/>
</dbReference>
<sequence length="315" mass="34401">MNTKYLTGKLMVLVALLMISCKKDNIETPEFNATVNTPTAKVGDTVVFNMEGNPDFISFYSGEYGNDYAYIGGRTLDIKSFSLAFQTRVRNGNQPNQFSVHVSNDFNGKFDIESVRAGDFKDITQLVTLSTVNTVWTSSGEVDLTPLVTDKAKPLYVGFRYITKPQTAASGPNGTQRNWDVRELELKTLTDIGQTTAIDQLSGAWTLVESGAVLEAGRNTVNVNSGLVTLRGNATTEGKLVETEAWAISKAVDLNTVILGPDKSVPIKSISETLVPVYSHVYTKPGKYKAVFATSNHRIDGKKTAVKEIEITIEP</sequence>
<dbReference type="EMBL" id="SJSL01000007">
    <property type="protein sequence ID" value="TCC98204.1"/>
    <property type="molecule type" value="Genomic_DNA"/>
</dbReference>
<dbReference type="Pfam" id="PF16409">
    <property type="entry name" value="DUF5017"/>
    <property type="match status" value="1"/>
</dbReference>
<protein>
    <submittedName>
        <fullName evidence="2">DUF5017 domain-containing protein</fullName>
    </submittedName>
</protein>
<accession>A0A4R0NHH3</accession>
<comment type="caution">
    <text evidence="2">The sequence shown here is derived from an EMBL/GenBank/DDBJ whole genome shotgun (WGS) entry which is preliminary data.</text>
</comment>
<dbReference type="InterPro" id="IPR032185">
    <property type="entry name" value="DUF5017"/>
</dbReference>
<dbReference type="Proteomes" id="UP000293347">
    <property type="component" value="Unassembled WGS sequence"/>
</dbReference>
<dbReference type="AlphaFoldDB" id="A0A4R0NHH3"/>
<feature type="domain" description="DUF5017" evidence="1">
    <location>
        <begin position="20"/>
        <end position="202"/>
    </location>
</feature>
<reference evidence="2 3" key="1">
    <citation type="submission" date="2019-02" db="EMBL/GenBank/DDBJ databases">
        <title>Pedobacter sp. RP-1-14 sp. nov., isolated from Arctic soil.</title>
        <authorList>
            <person name="Dahal R.H."/>
        </authorList>
    </citation>
    <scope>NUCLEOTIDE SEQUENCE [LARGE SCALE GENOMIC DNA]</scope>
    <source>
        <strain evidence="2 3">RP-1-14</strain>
    </source>
</reference>
<dbReference type="OrthoDB" id="1082472at2"/>
<dbReference type="RefSeq" id="WP_131597579.1">
    <property type="nucleotide sequence ID" value="NZ_SJSL01000007.1"/>
</dbReference>
<proteinExistence type="predicted"/>
<organism evidence="2 3">
    <name type="scientific">Pedobacter psychroterrae</name>
    <dbReference type="NCBI Taxonomy" id="2530453"/>
    <lineage>
        <taxon>Bacteria</taxon>
        <taxon>Pseudomonadati</taxon>
        <taxon>Bacteroidota</taxon>
        <taxon>Sphingobacteriia</taxon>
        <taxon>Sphingobacteriales</taxon>
        <taxon>Sphingobacteriaceae</taxon>
        <taxon>Pedobacter</taxon>
    </lineage>
</organism>
<keyword evidence="3" id="KW-1185">Reference proteome</keyword>